<sequence>MASFFGLSKRLLTALPKHIRRLDSGESLTLGKLKFQDVIMQKVLLAIAAIFLSSSAFAADPTEPVKKVMDITVKNWSGEADDWKYIFDEDLLTTLFSKAFIAQYREASKKPAYEAEAGEKGDPFGYDVVTNSQDGCPLQDVNISAAPPKDGVSDVTVKFKLWACMDEAEMKATVDQVNFDVIEEDGKPVINDIHRVGDEGRDSLQQEMANIIKGE</sequence>
<dbReference type="AlphaFoldDB" id="A0AAJ2ERS3"/>
<dbReference type="EMBL" id="JAVIZC010000003">
    <property type="protein sequence ID" value="MDR6102490.1"/>
    <property type="molecule type" value="Genomic_DNA"/>
</dbReference>
<dbReference type="Proteomes" id="UP001255601">
    <property type="component" value="Unassembled WGS sequence"/>
</dbReference>
<evidence type="ECO:0000313" key="1">
    <source>
        <dbReference type="EMBL" id="MDR6102490.1"/>
    </source>
</evidence>
<protein>
    <recommendedName>
        <fullName evidence="3">DUF3828 domain-containing protein</fullName>
    </recommendedName>
</protein>
<reference evidence="1" key="1">
    <citation type="submission" date="2023-08" db="EMBL/GenBank/DDBJ databases">
        <title>Functional and genomic diversity of the sorghum phyllosphere microbiome.</title>
        <authorList>
            <person name="Shade A."/>
        </authorList>
    </citation>
    <scope>NUCLEOTIDE SEQUENCE</scope>
    <source>
        <strain evidence="1">SORGH_AS_0974</strain>
    </source>
</reference>
<accession>A0AAJ2ERS3</accession>
<evidence type="ECO:0000313" key="2">
    <source>
        <dbReference type="Proteomes" id="UP001255601"/>
    </source>
</evidence>
<evidence type="ECO:0008006" key="3">
    <source>
        <dbReference type="Google" id="ProtNLM"/>
    </source>
</evidence>
<organism evidence="1 2">
    <name type="scientific">Agrobacterium larrymoorei</name>
    <dbReference type="NCBI Taxonomy" id="160699"/>
    <lineage>
        <taxon>Bacteria</taxon>
        <taxon>Pseudomonadati</taxon>
        <taxon>Pseudomonadota</taxon>
        <taxon>Alphaproteobacteria</taxon>
        <taxon>Hyphomicrobiales</taxon>
        <taxon>Rhizobiaceae</taxon>
        <taxon>Rhizobium/Agrobacterium group</taxon>
        <taxon>Agrobacterium</taxon>
    </lineage>
</organism>
<proteinExistence type="predicted"/>
<name>A0AAJ2ERS3_9HYPH</name>
<comment type="caution">
    <text evidence="1">The sequence shown here is derived from an EMBL/GenBank/DDBJ whole genome shotgun (WGS) entry which is preliminary data.</text>
</comment>
<gene>
    <name evidence="1" type="ORF">QE369_002687</name>
</gene>